<keyword evidence="2" id="KW-0067">ATP-binding</keyword>
<dbReference type="GO" id="GO:0005524">
    <property type="term" value="F:ATP binding"/>
    <property type="evidence" value="ECO:0007669"/>
    <property type="project" value="UniProtKB-KW"/>
</dbReference>
<feature type="domain" description="IstB-like ATP-binding" evidence="1">
    <location>
        <begin position="2"/>
        <end position="46"/>
    </location>
</feature>
<dbReference type="RefSeq" id="WP_369251033.1">
    <property type="nucleotide sequence ID" value="NZ_CP163443.1"/>
</dbReference>
<gene>
    <name evidence="2" type="ORF">AB5J53_43175</name>
</gene>
<dbReference type="Gene3D" id="3.40.50.300">
    <property type="entry name" value="P-loop containing nucleotide triphosphate hydrolases"/>
    <property type="match status" value="1"/>
</dbReference>
<dbReference type="InterPro" id="IPR002611">
    <property type="entry name" value="IstB_ATP-bd"/>
</dbReference>
<evidence type="ECO:0000259" key="1">
    <source>
        <dbReference type="Pfam" id="PF01695"/>
    </source>
</evidence>
<accession>A0AB39RTH7</accession>
<dbReference type="InterPro" id="IPR027417">
    <property type="entry name" value="P-loop_NTPase"/>
</dbReference>
<proteinExistence type="predicted"/>
<dbReference type="AlphaFoldDB" id="A0AB39RTH7"/>
<keyword evidence="2" id="KW-0547">Nucleotide-binding</keyword>
<organism evidence="2">
    <name type="scientific">Streptomyces sp. R41</name>
    <dbReference type="NCBI Taxonomy" id="3238632"/>
    <lineage>
        <taxon>Bacteria</taxon>
        <taxon>Bacillati</taxon>
        <taxon>Actinomycetota</taxon>
        <taxon>Actinomycetes</taxon>
        <taxon>Kitasatosporales</taxon>
        <taxon>Streptomycetaceae</taxon>
        <taxon>Streptomyces</taxon>
    </lineage>
</organism>
<dbReference type="Pfam" id="PF01695">
    <property type="entry name" value="IstB_IS21"/>
    <property type="match status" value="1"/>
</dbReference>
<reference evidence="2" key="1">
    <citation type="submission" date="2024-07" db="EMBL/GenBank/DDBJ databases">
        <authorList>
            <person name="Yu S.T."/>
        </authorList>
    </citation>
    <scope>NUCLEOTIDE SEQUENCE</scope>
    <source>
        <strain evidence="2">R41</strain>
    </source>
</reference>
<dbReference type="EMBL" id="CP163443">
    <property type="protein sequence ID" value="XDQ57974.1"/>
    <property type="molecule type" value="Genomic_DNA"/>
</dbReference>
<sequence>MIFLRPLGTGKTLLATSLGIRACQAGHRVAFVVAAQRVTRLAEAHGGFARR</sequence>
<protein>
    <submittedName>
        <fullName evidence="2">ATP-binding protein</fullName>
    </submittedName>
</protein>
<evidence type="ECO:0000313" key="2">
    <source>
        <dbReference type="EMBL" id="XDQ57974.1"/>
    </source>
</evidence>
<name>A0AB39RTH7_9ACTN</name>